<name>S2LEN2_LITA3</name>
<protein>
    <submittedName>
        <fullName evidence="5">Uncharacterized protein</fullName>
    </submittedName>
</protein>
<gene>
    <name evidence="5" type="ORF">L861_23135</name>
</gene>
<comment type="caution">
    <text evidence="5">The sequence shown here is derived from an EMBL/GenBank/DDBJ whole genome shotgun (WGS) entry which is preliminary data.</text>
</comment>
<reference evidence="5 6" key="1">
    <citation type="journal article" date="2013" name="Genome Announc.">
        <title>Draft genome sequence of the moderately halophilic gammaproteobacterium Halomonas anticariensis FP35.</title>
        <authorList>
            <person name="Tahrioui A."/>
            <person name="Quesada E."/>
            <person name="Llamas I."/>
        </authorList>
    </citation>
    <scope>NUCLEOTIDE SEQUENCE [LARGE SCALE GENOMIC DNA]</scope>
    <source>
        <strain evidence="6">DSM 16096 / CECT 5854 / LMG 22089 / FP35</strain>
    </source>
</reference>
<sequence length="326" mass="37981">MKACSEKDFEAFFKNVVDFIDESSQSIFCKDEAIDEHALDMQQYLDGMLSPSSRRFEEVVVKRPQLNNEALESWIHKSSLLELDEFLKKALTLQSPFARLFFHYMISSNIRSMSSQVKSWGHIADNVKPKAFTYKHVRSYFKKWVVRFLGSLRKTEVRANNNLFDGMVLRVDVYDWSSSDDLLSYYDIPVSAIITSPPYGDAIDYLYSQKLSFYSLGYTEEEIKILVSREIGARRKRFNKDSRRVWAEELASAVERQAKFIETGFIAAILPHKNHGREIGLNLMREQLELSGWSAFFEVDRSISQKRTRQSWTSIKQETISIFYKG</sequence>
<keyword evidence="1" id="KW-0489">Methyltransferase</keyword>
<evidence type="ECO:0000313" key="6">
    <source>
        <dbReference type="Proteomes" id="UP000014463"/>
    </source>
</evidence>
<keyword evidence="6" id="KW-1185">Reference proteome</keyword>
<evidence type="ECO:0000256" key="3">
    <source>
        <dbReference type="ARBA" id="ARBA00022691"/>
    </source>
</evidence>
<accession>S2LEN2</accession>
<dbReference type="InterPro" id="IPR017985">
    <property type="entry name" value="MeTrfase_CN4_CS"/>
</dbReference>
<evidence type="ECO:0000313" key="5">
    <source>
        <dbReference type="EMBL" id="EPC03206.1"/>
    </source>
</evidence>
<dbReference type="AlphaFoldDB" id="S2LEN2"/>
<dbReference type="GO" id="GO:0009307">
    <property type="term" value="P:DNA restriction-modification system"/>
    <property type="evidence" value="ECO:0007669"/>
    <property type="project" value="UniProtKB-KW"/>
</dbReference>
<evidence type="ECO:0000256" key="1">
    <source>
        <dbReference type="ARBA" id="ARBA00022603"/>
    </source>
</evidence>
<keyword evidence="2" id="KW-0808">Transferase</keyword>
<dbReference type="STRING" id="1121939.L861_23135"/>
<dbReference type="GO" id="GO:0032259">
    <property type="term" value="P:methylation"/>
    <property type="evidence" value="ECO:0007669"/>
    <property type="project" value="UniProtKB-KW"/>
</dbReference>
<keyword evidence="3" id="KW-0949">S-adenosyl-L-methionine</keyword>
<dbReference type="PATRIC" id="fig|1121939.11.peg.1631"/>
<dbReference type="EMBL" id="ASTJ01000022">
    <property type="protein sequence ID" value="EPC03206.1"/>
    <property type="molecule type" value="Genomic_DNA"/>
</dbReference>
<dbReference type="Proteomes" id="UP000014463">
    <property type="component" value="Unassembled WGS sequence"/>
</dbReference>
<dbReference type="PROSITE" id="PS00093">
    <property type="entry name" value="N4_MTASE"/>
    <property type="match status" value="1"/>
</dbReference>
<evidence type="ECO:0000256" key="4">
    <source>
        <dbReference type="ARBA" id="ARBA00022747"/>
    </source>
</evidence>
<dbReference type="GO" id="GO:0003677">
    <property type="term" value="F:DNA binding"/>
    <property type="evidence" value="ECO:0007669"/>
    <property type="project" value="InterPro"/>
</dbReference>
<organism evidence="5 6">
    <name type="scientific">Litchfieldella anticariensis (strain DSM 16096 / CECT 5854 / CIP 108499 / LMG 22089 / FP35)</name>
    <name type="common">Halomonas anticariensis</name>
    <dbReference type="NCBI Taxonomy" id="1121939"/>
    <lineage>
        <taxon>Bacteria</taxon>
        <taxon>Pseudomonadati</taxon>
        <taxon>Pseudomonadota</taxon>
        <taxon>Gammaproteobacteria</taxon>
        <taxon>Oceanospirillales</taxon>
        <taxon>Halomonadaceae</taxon>
        <taxon>Litchfieldella</taxon>
    </lineage>
</organism>
<keyword evidence="4" id="KW-0680">Restriction system</keyword>
<dbReference type="GO" id="GO:0015667">
    <property type="term" value="F:site-specific DNA-methyltransferase (cytosine-N4-specific) activity"/>
    <property type="evidence" value="ECO:0007669"/>
    <property type="project" value="InterPro"/>
</dbReference>
<proteinExistence type="predicted"/>
<evidence type="ECO:0000256" key="2">
    <source>
        <dbReference type="ARBA" id="ARBA00022679"/>
    </source>
</evidence>